<proteinExistence type="predicted"/>
<reference evidence="3 4" key="1">
    <citation type="submission" date="2019-10" db="EMBL/GenBank/DDBJ databases">
        <title>Nocardia macrotermitis sp. nov. and Nocardia aurantia sp. nov., isolated from the gut of fungus growing-termite Macrotermes natalensis.</title>
        <authorList>
            <person name="Benndorf R."/>
            <person name="Schwitalla J."/>
            <person name="Martin K."/>
            <person name="De Beer W."/>
            <person name="Kaster A.-K."/>
            <person name="Vollmers J."/>
            <person name="Poulsen M."/>
            <person name="Beemelmanns C."/>
        </authorList>
    </citation>
    <scope>NUCLEOTIDE SEQUENCE [LARGE SCALE GENOMIC DNA]</scope>
    <source>
        <strain evidence="3 4">RB20</strain>
    </source>
</reference>
<protein>
    <submittedName>
        <fullName evidence="3">Uncharacterized protein</fullName>
    </submittedName>
</protein>
<evidence type="ECO:0000256" key="2">
    <source>
        <dbReference type="SAM" id="Phobius"/>
    </source>
</evidence>
<dbReference type="Proteomes" id="UP000438448">
    <property type="component" value="Unassembled WGS sequence"/>
</dbReference>
<keyword evidence="2" id="KW-0472">Membrane</keyword>
<dbReference type="RefSeq" id="WP_153413315.1">
    <property type="nucleotide sequence ID" value="NZ_WEGK01000012.1"/>
</dbReference>
<comment type="caution">
    <text evidence="3">The sequence shown here is derived from an EMBL/GenBank/DDBJ whole genome shotgun (WGS) entry which is preliminary data.</text>
</comment>
<keyword evidence="2" id="KW-0812">Transmembrane</keyword>
<feature type="transmembrane region" description="Helical" evidence="2">
    <location>
        <begin position="21"/>
        <end position="40"/>
    </location>
</feature>
<dbReference type="AlphaFoldDB" id="A0A7K0D8E8"/>
<evidence type="ECO:0000313" key="4">
    <source>
        <dbReference type="Proteomes" id="UP000438448"/>
    </source>
</evidence>
<keyword evidence="2" id="KW-1133">Transmembrane helix</keyword>
<organism evidence="3 4">
    <name type="scientific">Nocardia macrotermitis</name>
    <dbReference type="NCBI Taxonomy" id="2585198"/>
    <lineage>
        <taxon>Bacteria</taxon>
        <taxon>Bacillati</taxon>
        <taxon>Actinomycetota</taxon>
        <taxon>Actinomycetes</taxon>
        <taxon>Mycobacteriales</taxon>
        <taxon>Nocardiaceae</taxon>
        <taxon>Nocardia</taxon>
    </lineage>
</organism>
<dbReference type="EMBL" id="WEGK01000012">
    <property type="protein sequence ID" value="MQY22036.1"/>
    <property type="molecule type" value="Genomic_DNA"/>
</dbReference>
<keyword evidence="4" id="KW-1185">Reference proteome</keyword>
<evidence type="ECO:0000256" key="1">
    <source>
        <dbReference type="SAM" id="MobiDB-lite"/>
    </source>
</evidence>
<accession>A0A7K0D8E8</accession>
<gene>
    <name evidence="3" type="ORF">NRB20_51490</name>
</gene>
<feature type="region of interest" description="Disordered" evidence="1">
    <location>
        <begin position="1"/>
        <end position="21"/>
    </location>
</feature>
<name>A0A7K0D8E8_9NOCA</name>
<sequence length="69" mass="7219">MTTVLDPFEEPTGTPTPPRKPLAPLLIVLFAGVVAVPVGLCAGADIALGVFGIIAEVGIELWGHYGHRR</sequence>
<evidence type="ECO:0000313" key="3">
    <source>
        <dbReference type="EMBL" id="MQY22036.1"/>
    </source>
</evidence>